<dbReference type="AlphaFoldDB" id="A0A1G6MN49"/>
<gene>
    <name evidence="1" type="ORF">SAMN05660835_01044</name>
</gene>
<dbReference type="Pfam" id="PF04368">
    <property type="entry name" value="DUF507"/>
    <property type="match status" value="1"/>
</dbReference>
<sequence length="93" mass="11145">MALNEKEIYFIADKIVNTLIRKGLIQLKKDKPVIVDFVKQTLEQDAQREKEIDQKTLLYIENYKEQIKQENIDQAKFFQMIKRKIAEREGFVL</sequence>
<dbReference type="InterPro" id="IPR007463">
    <property type="entry name" value="DUF507"/>
</dbReference>
<dbReference type="Proteomes" id="UP000199411">
    <property type="component" value="Unassembled WGS sequence"/>
</dbReference>
<dbReference type="EMBL" id="FMYU01000006">
    <property type="protein sequence ID" value="SDC57008.1"/>
    <property type="molecule type" value="Genomic_DNA"/>
</dbReference>
<keyword evidence="2" id="KW-1185">Reference proteome</keyword>
<evidence type="ECO:0000313" key="2">
    <source>
        <dbReference type="Proteomes" id="UP000199411"/>
    </source>
</evidence>
<protein>
    <recommendedName>
        <fullName evidence="3">DUF507 domain-containing protein</fullName>
    </recommendedName>
</protein>
<proteinExistence type="predicted"/>
<evidence type="ECO:0008006" key="3">
    <source>
        <dbReference type="Google" id="ProtNLM"/>
    </source>
</evidence>
<accession>A0A1G6MN49</accession>
<organism evidence="1 2">
    <name type="scientific">Desulfurella multipotens</name>
    <dbReference type="NCBI Taxonomy" id="79269"/>
    <lineage>
        <taxon>Bacteria</taxon>
        <taxon>Pseudomonadati</taxon>
        <taxon>Campylobacterota</taxon>
        <taxon>Desulfurellia</taxon>
        <taxon>Desulfurellales</taxon>
        <taxon>Desulfurellaceae</taxon>
        <taxon>Desulfurella</taxon>
    </lineage>
</organism>
<dbReference type="OrthoDB" id="13157at2"/>
<dbReference type="RefSeq" id="WP_092128690.1">
    <property type="nucleotide sequence ID" value="NZ_FMYU01000006.1"/>
</dbReference>
<reference evidence="2" key="1">
    <citation type="submission" date="2016-10" db="EMBL/GenBank/DDBJ databases">
        <authorList>
            <person name="Varghese N."/>
            <person name="Submissions S."/>
        </authorList>
    </citation>
    <scope>NUCLEOTIDE SEQUENCE [LARGE SCALE GENOMIC DNA]</scope>
    <source>
        <strain evidence="2">DSM 8415</strain>
    </source>
</reference>
<name>A0A1G6MN49_9BACT</name>
<evidence type="ECO:0000313" key="1">
    <source>
        <dbReference type="EMBL" id="SDC57008.1"/>
    </source>
</evidence>